<keyword evidence="1" id="KW-0614">Plasmid</keyword>
<accession>A0ABY5S1K5</accession>
<keyword evidence="2" id="KW-1185">Reference proteome</keyword>
<sequence length="91" mass="9878">MAIRTTETTVTFTRPFTLTSLDRPQPAGTYRLVTDEEEILGLSFLAFQRTATMLHIPAISSLGSPTQVFHVSSAELAAALEADGQAQPQTR</sequence>
<geneLocation type="plasmid" evidence="1 2">
    <name>pR24_1</name>
</geneLocation>
<evidence type="ECO:0000313" key="1">
    <source>
        <dbReference type="EMBL" id="UVF22414.1"/>
    </source>
</evidence>
<dbReference type="EMBL" id="CP102846">
    <property type="protein sequence ID" value="UVF22414.1"/>
    <property type="molecule type" value="Genomic_DNA"/>
</dbReference>
<name>A0ABY5S1K5_9HYPH</name>
<dbReference type="Proteomes" id="UP001017257">
    <property type="component" value="Plasmid pR24_1"/>
</dbReference>
<proteinExistence type="predicted"/>
<protein>
    <submittedName>
        <fullName evidence="1">Uncharacterized protein</fullName>
    </submittedName>
</protein>
<organism evidence="1 2">
    <name type="scientific">Microvirga terrae</name>
    <dbReference type="NCBI Taxonomy" id="2740529"/>
    <lineage>
        <taxon>Bacteria</taxon>
        <taxon>Pseudomonadati</taxon>
        <taxon>Pseudomonadota</taxon>
        <taxon>Alphaproteobacteria</taxon>
        <taxon>Hyphomicrobiales</taxon>
        <taxon>Methylobacteriaceae</taxon>
        <taxon>Microvirga</taxon>
    </lineage>
</organism>
<evidence type="ECO:0000313" key="2">
    <source>
        <dbReference type="Proteomes" id="UP001017257"/>
    </source>
</evidence>
<gene>
    <name evidence="1" type="ORF">HPT29_024975</name>
</gene>
<reference evidence="1" key="1">
    <citation type="submission" date="2022-08" db="EMBL/GenBank/DDBJ databases">
        <title>Microvirga terrae sp. nov., isolated from soil.</title>
        <authorList>
            <person name="Kim K.H."/>
            <person name="Seo Y.L."/>
            <person name="Kim J.M."/>
            <person name="Lee J.K."/>
            <person name="Han D.M."/>
            <person name="Jeon C.O."/>
        </authorList>
    </citation>
    <scope>NUCLEOTIDE SEQUENCE</scope>
    <source>
        <strain evidence="1">R24</strain>
        <plasmid evidence="1">pR24_1</plasmid>
    </source>
</reference>